<dbReference type="RefSeq" id="XP_033530236.1">
    <property type="nucleotide sequence ID" value="XM_033676803.1"/>
</dbReference>
<keyword evidence="2" id="KW-0472">Membrane</keyword>
<dbReference type="Pfam" id="PF00092">
    <property type="entry name" value="VWA"/>
    <property type="match status" value="1"/>
</dbReference>
<reference evidence="4 6" key="1">
    <citation type="submission" date="2020-01" db="EMBL/GenBank/DDBJ databases">
        <authorList>
            <consortium name="DOE Joint Genome Institute"/>
            <person name="Haridas S."/>
            <person name="Albert R."/>
            <person name="Binder M."/>
            <person name="Bloem J."/>
            <person name="Labutti K."/>
            <person name="Salamov A."/>
            <person name="Andreopoulos B."/>
            <person name="Baker S.E."/>
            <person name="Barry K."/>
            <person name="Bills G."/>
            <person name="Bluhm B.H."/>
            <person name="Cannon C."/>
            <person name="Castanera R."/>
            <person name="Culley D.E."/>
            <person name="Daum C."/>
            <person name="Ezra D."/>
            <person name="Gonzalez J.B."/>
            <person name="Henrissat B."/>
            <person name="Kuo A."/>
            <person name="Liang C."/>
            <person name="Lipzen A."/>
            <person name="Lutzoni F."/>
            <person name="Magnuson J."/>
            <person name="Mondo S."/>
            <person name="Nolan M."/>
            <person name="Ohm R."/>
            <person name="Pangilinan J."/>
            <person name="Park H.-J."/>
            <person name="Ramirez L."/>
            <person name="Alfaro M."/>
            <person name="Sun H."/>
            <person name="Tritt A."/>
            <person name="Yoshinaga Y."/>
            <person name="Zwiers L.-H."/>
            <person name="Turgeon B.G."/>
            <person name="Goodwin S.B."/>
            <person name="Spatafora J.W."/>
            <person name="Crous P.W."/>
            <person name="Grigoriev I.V."/>
        </authorList>
    </citation>
    <scope>NUCLEOTIDE SEQUENCE</scope>
    <source>
        <strain evidence="4 6">CBS 781.70</strain>
    </source>
</reference>
<evidence type="ECO:0000259" key="3">
    <source>
        <dbReference type="PROSITE" id="PS50234"/>
    </source>
</evidence>
<protein>
    <recommendedName>
        <fullName evidence="3">VWFA domain-containing protein</fullName>
    </recommendedName>
</protein>
<evidence type="ECO:0000256" key="2">
    <source>
        <dbReference type="SAM" id="Phobius"/>
    </source>
</evidence>
<keyword evidence="2" id="KW-1133">Transmembrane helix</keyword>
<evidence type="ECO:0000313" key="5">
    <source>
        <dbReference type="Proteomes" id="UP000504638"/>
    </source>
</evidence>
<dbReference type="Gene3D" id="3.40.50.410">
    <property type="entry name" value="von Willebrand factor, type A domain"/>
    <property type="match status" value="1"/>
</dbReference>
<evidence type="ECO:0000313" key="4">
    <source>
        <dbReference type="EMBL" id="KAF1808605.1"/>
    </source>
</evidence>
<gene>
    <name evidence="4 6" type="ORF">P152DRAFT_405120</name>
</gene>
<keyword evidence="5" id="KW-1185">Reference proteome</keyword>
<dbReference type="SUPFAM" id="SSF53300">
    <property type="entry name" value="vWA-like"/>
    <property type="match status" value="1"/>
</dbReference>
<evidence type="ECO:0000256" key="1">
    <source>
        <dbReference type="SAM" id="MobiDB-lite"/>
    </source>
</evidence>
<reference evidence="6" key="2">
    <citation type="submission" date="2020-04" db="EMBL/GenBank/DDBJ databases">
        <authorList>
            <consortium name="NCBI Genome Project"/>
        </authorList>
    </citation>
    <scope>NUCLEOTIDE SEQUENCE</scope>
    <source>
        <strain evidence="6">CBS 781.70</strain>
    </source>
</reference>
<dbReference type="EMBL" id="ML975181">
    <property type="protein sequence ID" value="KAF1808605.1"/>
    <property type="molecule type" value="Genomic_DNA"/>
</dbReference>
<dbReference type="GeneID" id="54417373"/>
<feature type="region of interest" description="Disordered" evidence="1">
    <location>
        <begin position="317"/>
        <end position="342"/>
    </location>
</feature>
<proteinExistence type="predicted"/>
<feature type="transmembrane region" description="Helical" evidence="2">
    <location>
        <begin position="346"/>
        <end position="371"/>
    </location>
</feature>
<feature type="domain" description="VWFA" evidence="3">
    <location>
        <begin position="11"/>
        <end position="190"/>
    </location>
</feature>
<keyword evidence="2" id="KW-0812">Transmembrane</keyword>
<dbReference type="Proteomes" id="UP000504638">
    <property type="component" value="Unplaced"/>
</dbReference>
<accession>A0A6G1FRY0</accession>
<dbReference type="CDD" id="cd00198">
    <property type="entry name" value="vWFA"/>
    <property type="match status" value="1"/>
</dbReference>
<reference evidence="6" key="3">
    <citation type="submission" date="2025-04" db="UniProtKB">
        <authorList>
            <consortium name="RefSeq"/>
        </authorList>
    </citation>
    <scope>IDENTIFICATION</scope>
    <source>
        <strain evidence="6">CBS 781.70</strain>
    </source>
</reference>
<organism evidence="4">
    <name type="scientific">Eremomyces bilateralis CBS 781.70</name>
    <dbReference type="NCBI Taxonomy" id="1392243"/>
    <lineage>
        <taxon>Eukaryota</taxon>
        <taxon>Fungi</taxon>
        <taxon>Dikarya</taxon>
        <taxon>Ascomycota</taxon>
        <taxon>Pezizomycotina</taxon>
        <taxon>Dothideomycetes</taxon>
        <taxon>Dothideomycetes incertae sedis</taxon>
        <taxon>Eremomycetales</taxon>
        <taxon>Eremomycetaceae</taxon>
        <taxon>Eremomyces</taxon>
    </lineage>
</organism>
<feature type="non-terminal residue" evidence="4">
    <location>
        <position position="1"/>
    </location>
</feature>
<dbReference type="InterPro" id="IPR036465">
    <property type="entry name" value="vWFA_dom_sf"/>
</dbReference>
<dbReference type="OrthoDB" id="301415at2759"/>
<dbReference type="InterPro" id="IPR002035">
    <property type="entry name" value="VWF_A"/>
</dbReference>
<sequence>LQINLGNGGRKIGIVIDSSGSNLDTDPNDLRVVAGRTLNSALVTAAGATGGKQPDLVTVVDFDYSATVIYGLGDPAGAGPSFSSIDSSGGTYIAEGVKAAYDELTKQNSGSTADRTGIIVLTDGEDSSADELVTEIQRAGNASIKVSFGFLSPSGSSPSYPEVLSAILNTGGIFRTVDTDSAQQAFISTVLANGLTTSDGGTDVSSILISGLSIAASSNSNGPNTFTYTGTAGEKINITITALEKQTLDGSIRDASGTELTTGSINAAGVAALTLDLVNDGPLSVLVSAASGSGLFTIGLNSSLGVSNCTLVPPVTNGTSGGGGGNNATVTPSAHLPTATGKPPQFTGAAAAVNVAGASTFGLLAFFAAALL</sequence>
<name>A0A6G1FRY0_9PEZI</name>
<dbReference type="PROSITE" id="PS50234">
    <property type="entry name" value="VWFA"/>
    <property type="match status" value="1"/>
</dbReference>
<evidence type="ECO:0000313" key="6">
    <source>
        <dbReference type="RefSeq" id="XP_033530236.1"/>
    </source>
</evidence>
<dbReference type="AlphaFoldDB" id="A0A6G1FRY0"/>